<evidence type="ECO:0000256" key="1">
    <source>
        <dbReference type="SAM" id="Phobius"/>
    </source>
</evidence>
<evidence type="ECO:0000313" key="3">
    <source>
        <dbReference type="Proteomes" id="UP000183832"/>
    </source>
</evidence>
<accession>A0A1J1IJY8</accession>
<keyword evidence="1" id="KW-0812">Transmembrane</keyword>
<evidence type="ECO:0000313" key="2">
    <source>
        <dbReference type="EMBL" id="CRL00504.1"/>
    </source>
</evidence>
<feature type="transmembrane region" description="Helical" evidence="1">
    <location>
        <begin position="20"/>
        <end position="40"/>
    </location>
</feature>
<reference evidence="2 3" key="1">
    <citation type="submission" date="2015-04" db="EMBL/GenBank/DDBJ databases">
        <authorList>
            <person name="Syromyatnikov M.Y."/>
            <person name="Popov V.N."/>
        </authorList>
    </citation>
    <scope>NUCLEOTIDE SEQUENCE [LARGE SCALE GENOMIC DNA]</scope>
</reference>
<dbReference type="Proteomes" id="UP000183832">
    <property type="component" value="Unassembled WGS sequence"/>
</dbReference>
<sequence length="158" mass="18200">MCMSRTKVNLMTSDNQSSTITPYAFFVVCGLAAHFAFDVLRKVIYLKPILVTTSHVYLLHMRSQLQNNARYDFLYLKRQKCCLISIKISHTKMYSSHQANDDDEICKQCCAMFDVVDYETIEKAFSVSTHRHYDNGVRDCKTMCEFSNDDPSSIAKAH</sequence>
<dbReference type="AlphaFoldDB" id="A0A1J1IJY8"/>
<dbReference type="EMBL" id="CVRI01000054">
    <property type="protein sequence ID" value="CRL00504.1"/>
    <property type="molecule type" value="Genomic_DNA"/>
</dbReference>
<proteinExistence type="predicted"/>
<keyword evidence="1" id="KW-1133">Transmembrane helix</keyword>
<name>A0A1J1IJY8_9DIPT</name>
<gene>
    <name evidence="2" type="ORF">CLUMA_CG013765</name>
</gene>
<protein>
    <submittedName>
        <fullName evidence="2">CLUMA_CG013765, isoform A</fullName>
    </submittedName>
</protein>
<organism evidence="2 3">
    <name type="scientific">Clunio marinus</name>
    <dbReference type="NCBI Taxonomy" id="568069"/>
    <lineage>
        <taxon>Eukaryota</taxon>
        <taxon>Metazoa</taxon>
        <taxon>Ecdysozoa</taxon>
        <taxon>Arthropoda</taxon>
        <taxon>Hexapoda</taxon>
        <taxon>Insecta</taxon>
        <taxon>Pterygota</taxon>
        <taxon>Neoptera</taxon>
        <taxon>Endopterygota</taxon>
        <taxon>Diptera</taxon>
        <taxon>Nematocera</taxon>
        <taxon>Chironomoidea</taxon>
        <taxon>Chironomidae</taxon>
        <taxon>Clunio</taxon>
    </lineage>
</organism>
<keyword evidence="3" id="KW-1185">Reference proteome</keyword>
<keyword evidence="1" id="KW-0472">Membrane</keyword>